<keyword evidence="3" id="KW-1185">Reference proteome</keyword>
<feature type="transmembrane region" description="Helical" evidence="1">
    <location>
        <begin position="60"/>
        <end position="79"/>
    </location>
</feature>
<dbReference type="InterPro" id="IPR037175">
    <property type="entry name" value="KFase_sf"/>
</dbReference>
<dbReference type="Proteomes" id="UP000515908">
    <property type="component" value="Chromosome 06"/>
</dbReference>
<accession>A0A7G2CA22</accession>
<protein>
    <submittedName>
        <fullName evidence="2">Uncharacterized protein</fullName>
    </submittedName>
</protein>
<dbReference type="Gene3D" id="3.50.30.50">
    <property type="entry name" value="Putative cyclase"/>
    <property type="match status" value="1"/>
</dbReference>
<evidence type="ECO:0000256" key="1">
    <source>
        <dbReference type="SAM" id="Phobius"/>
    </source>
</evidence>
<dbReference type="GO" id="GO:0004061">
    <property type="term" value="F:arylformamidase activity"/>
    <property type="evidence" value="ECO:0007669"/>
    <property type="project" value="InterPro"/>
</dbReference>
<dbReference type="GO" id="GO:0019441">
    <property type="term" value="P:L-tryptophan catabolic process to kynurenine"/>
    <property type="evidence" value="ECO:0007669"/>
    <property type="project" value="InterPro"/>
</dbReference>
<gene>
    <name evidence="2" type="ORF">ADEAN_000375600</name>
</gene>
<name>A0A7G2CA22_9TRYP</name>
<dbReference type="EMBL" id="LR877150">
    <property type="protein sequence ID" value="CAD2216295.1"/>
    <property type="molecule type" value="Genomic_DNA"/>
</dbReference>
<keyword evidence="1" id="KW-0472">Membrane</keyword>
<proteinExistence type="predicted"/>
<dbReference type="AlphaFoldDB" id="A0A7G2CA22"/>
<organism evidence="2 3">
    <name type="scientific">Angomonas deanei</name>
    <dbReference type="NCBI Taxonomy" id="59799"/>
    <lineage>
        <taxon>Eukaryota</taxon>
        <taxon>Discoba</taxon>
        <taxon>Euglenozoa</taxon>
        <taxon>Kinetoplastea</taxon>
        <taxon>Metakinetoplastina</taxon>
        <taxon>Trypanosomatida</taxon>
        <taxon>Trypanosomatidae</taxon>
        <taxon>Strigomonadinae</taxon>
        <taxon>Angomonas</taxon>
    </lineage>
</organism>
<feature type="transmembrane region" description="Helical" evidence="1">
    <location>
        <begin position="99"/>
        <end position="116"/>
    </location>
</feature>
<evidence type="ECO:0000313" key="2">
    <source>
        <dbReference type="EMBL" id="CAD2216295.1"/>
    </source>
</evidence>
<evidence type="ECO:0000313" key="3">
    <source>
        <dbReference type="Proteomes" id="UP000515908"/>
    </source>
</evidence>
<keyword evidence="1" id="KW-1133">Transmembrane helix</keyword>
<reference evidence="2 3" key="1">
    <citation type="submission" date="2020-08" db="EMBL/GenBank/DDBJ databases">
        <authorList>
            <person name="Newling K."/>
            <person name="Davey J."/>
            <person name="Forrester S."/>
        </authorList>
    </citation>
    <scope>NUCLEOTIDE SEQUENCE [LARGE SCALE GENOMIC DNA]</scope>
    <source>
        <strain evidence="3">Crithidia deanei Carvalho (ATCC PRA-265)</strain>
    </source>
</reference>
<dbReference type="VEuPathDB" id="TriTrypDB:ADEAN_000375600"/>
<keyword evidence="1" id="KW-0812">Transmembrane</keyword>
<sequence>MSLSTANNKIAKWREFSSVSGRSVKLSTGVDVTIQPSVVSPLEIIDQSEMVKRIVDLPSVSVTAFVSAAFGMLVGLLAFSRRGRPTPGVGSKLRRFASLVARWVVILVLSVVYARWVQRRFPHVNTLSKYLSVADSTFASTPEKEVTLLSCHRSAPSRCTSSAHWEGFSEEYFNGDCLVLDVTGALRQFSPTTNAITVEVVKDAVEKLPDKLKTGKETVWRLLFITNVGLPAGTLPSASLTREAIEYLHQSFPMLLLLAVDSPSLMGKRGSPTYRLVQDALLLERIATLENVNGEPIRPFLSSVGYCEGALVTTFSRTEYFHDSRGCSVTFYGY</sequence>